<evidence type="ECO:0008006" key="5">
    <source>
        <dbReference type="Google" id="ProtNLM"/>
    </source>
</evidence>
<feature type="compositionally biased region" description="Low complexity" evidence="3">
    <location>
        <begin position="538"/>
        <end position="549"/>
    </location>
</feature>
<gene>
    <name evidence="4" type="ORF">PTTT1_LOCUS45426</name>
</gene>
<accession>A0A8J9TDP3</accession>
<keyword evidence="1" id="KW-0677">Repeat</keyword>
<dbReference type="Proteomes" id="UP000836788">
    <property type="component" value="Chromosome 5"/>
</dbReference>
<evidence type="ECO:0000256" key="2">
    <source>
        <dbReference type="ARBA" id="ARBA00023043"/>
    </source>
</evidence>
<name>A0A8J9TDP3_PHATR</name>
<dbReference type="SUPFAM" id="SSF48403">
    <property type="entry name" value="Ankyrin repeat"/>
    <property type="match status" value="1"/>
</dbReference>
<feature type="region of interest" description="Disordered" evidence="3">
    <location>
        <begin position="527"/>
        <end position="549"/>
    </location>
</feature>
<reference evidence="4" key="1">
    <citation type="submission" date="2022-02" db="EMBL/GenBank/DDBJ databases">
        <authorList>
            <person name="Giguere J D."/>
        </authorList>
    </citation>
    <scope>NUCLEOTIDE SEQUENCE</scope>
    <source>
        <strain evidence="4">CCAP 1055/1</strain>
    </source>
</reference>
<organism evidence="4">
    <name type="scientific">Phaeodactylum tricornutum</name>
    <name type="common">Diatom</name>
    <dbReference type="NCBI Taxonomy" id="2850"/>
    <lineage>
        <taxon>Eukaryota</taxon>
        <taxon>Sar</taxon>
        <taxon>Stramenopiles</taxon>
        <taxon>Ochrophyta</taxon>
        <taxon>Bacillariophyta</taxon>
        <taxon>Bacillariophyceae</taxon>
        <taxon>Bacillariophycidae</taxon>
        <taxon>Naviculales</taxon>
        <taxon>Phaeodactylaceae</taxon>
        <taxon>Phaeodactylum</taxon>
    </lineage>
</organism>
<dbReference type="EMBL" id="OU594946">
    <property type="protein sequence ID" value="CAG9290635.1"/>
    <property type="molecule type" value="Genomic_DNA"/>
</dbReference>
<feature type="region of interest" description="Disordered" evidence="3">
    <location>
        <begin position="225"/>
        <end position="246"/>
    </location>
</feature>
<dbReference type="PANTHER" id="PTHR24153">
    <property type="entry name" value="ESPIN"/>
    <property type="match status" value="1"/>
</dbReference>
<dbReference type="GO" id="GO:0051017">
    <property type="term" value="P:actin filament bundle assembly"/>
    <property type="evidence" value="ECO:0007669"/>
    <property type="project" value="TreeGrafter"/>
</dbReference>
<feature type="region of interest" description="Disordered" evidence="3">
    <location>
        <begin position="34"/>
        <end position="56"/>
    </location>
</feature>
<proteinExistence type="predicted"/>
<sequence>MEIADRWKKETFDWFSRSIETRVADGLAVDIQREPRLENNTQELTSSSNDTPSPRRATHQLEVAVGSVAAHLHPHSNLYDLTVDMSWRKVLRACEIRPVDASYQDADLGETPLYVACQQRPPVRVVRALLRAFPQGAYVPSYNGDLPIHIACRWNASIEILRELVQWAPDTASQASKWGATALVALWDGRDVIDSNDAPENYNTVFWQKAQVILEAIAKSRRVQHVTRQDNGTSHGGSAKVNERSQKTAEAEPFVLHAAVSLGSLGCPYPILEYAIAKYSHQKFQRDESGKLPLHIAVGPTTWSKLSRRRYKPREQQVISKLLELGSDTALQIDPNEPSGRYPLHTALTYRHQWSGGVKDLFKHSPELILCRDPILGVYPFQLAAIPVGSSISTTLCTPDLATIYHLLRSHPAALNAPIARLASSEHIDTHHDDGTCLRLLLTPPLEPTGLSPIVTPRERRQRSSRPQRVSDVSKNTHSAGGEDDSCRIMENKILKPAVPVTTRIRQLEERRIKAATRSCLHPYTKEPRETRGCEPLSTSSAVPSETATTSPTTATLSIISKLPKLTFAPLIASRMICEYLVRHARESKEAVAASCPTACQKECFCVSAIVIAGGFLAWAFMDESKLQSNEE</sequence>
<feature type="compositionally biased region" description="Polar residues" evidence="3">
    <location>
        <begin position="38"/>
        <end position="52"/>
    </location>
</feature>
<dbReference type="InterPro" id="IPR036770">
    <property type="entry name" value="Ankyrin_rpt-contain_sf"/>
</dbReference>
<evidence type="ECO:0000256" key="3">
    <source>
        <dbReference type="SAM" id="MobiDB-lite"/>
    </source>
</evidence>
<dbReference type="PANTHER" id="PTHR24153:SF8">
    <property type="entry name" value="FORKED, ISOFORM F"/>
    <property type="match status" value="1"/>
</dbReference>
<dbReference type="Gene3D" id="1.25.40.20">
    <property type="entry name" value="Ankyrin repeat-containing domain"/>
    <property type="match status" value="1"/>
</dbReference>
<feature type="region of interest" description="Disordered" evidence="3">
    <location>
        <begin position="449"/>
        <end position="486"/>
    </location>
</feature>
<dbReference type="AlphaFoldDB" id="A0A8J9TDP3"/>
<evidence type="ECO:0000256" key="1">
    <source>
        <dbReference type="ARBA" id="ARBA00022737"/>
    </source>
</evidence>
<protein>
    <recommendedName>
        <fullName evidence="5">Ankyrin</fullName>
    </recommendedName>
</protein>
<dbReference type="GO" id="GO:0005737">
    <property type="term" value="C:cytoplasm"/>
    <property type="evidence" value="ECO:0007669"/>
    <property type="project" value="TreeGrafter"/>
</dbReference>
<evidence type="ECO:0000313" key="4">
    <source>
        <dbReference type="EMBL" id="CAG9290635.1"/>
    </source>
</evidence>
<dbReference type="GO" id="GO:0051015">
    <property type="term" value="F:actin filament binding"/>
    <property type="evidence" value="ECO:0007669"/>
    <property type="project" value="TreeGrafter"/>
</dbReference>
<keyword evidence="2" id="KW-0040">ANK repeat</keyword>
<dbReference type="InterPro" id="IPR052420">
    <property type="entry name" value="Espin/Espin-like"/>
</dbReference>